<feature type="compositionally biased region" description="Low complexity" evidence="1">
    <location>
        <begin position="674"/>
        <end position="692"/>
    </location>
</feature>
<organism evidence="2 3">
    <name type="scientific">Coccomyxa viridis</name>
    <dbReference type="NCBI Taxonomy" id="1274662"/>
    <lineage>
        <taxon>Eukaryota</taxon>
        <taxon>Viridiplantae</taxon>
        <taxon>Chlorophyta</taxon>
        <taxon>core chlorophytes</taxon>
        <taxon>Trebouxiophyceae</taxon>
        <taxon>Trebouxiophyceae incertae sedis</taxon>
        <taxon>Coccomyxaceae</taxon>
        <taxon>Coccomyxa</taxon>
    </lineage>
</organism>
<feature type="compositionally biased region" description="Basic residues" evidence="1">
    <location>
        <begin position="612"/>
        <end position="627"/>
    </location>
</feature>
<protein>
    <submittedName>
        <fullName evidence="2">Uncharacterized protein</fullName>
    </submittedName>
</protein>
<keyword evidence="3" id="KW-1185">Reference proteome</keyword>
<feature type="region of interest" description="Disordered" evidence="1">
    <location>
        <begin position="757"/>
        <end position="842"/>
    </location>
</feature>
<feature type="compositionally biased region" description="Polar residues" evidence="1">
    <location>
        <begin position="458"/>
        <end position="474"/>
    </location>
</feature>
<dbReference type="AlphaFoldDB" id="A0AAV1ID35"/>
<feature type="compositionally biased region" description="Low complexity" evidence="1">
    <location>
        <begin position="799"/>
        <end position="822"/>
    </location>
</feature>
<feature type="compositionally biased region" description="Basic and acidic residues" evidence="1">
    <location>
        <begin position="534"/>
        <end position="544"/>
    </location>
</feature>
<feature type="compositionally biased region" description="Low complexity" evidence="1">
    <location>
        <begin position="511"/>
        <end position="524"/>
    </location>
</feature>
<feature type="compositionally biased region" description="Basic and acidic residues" evidence="1">
    <location>
        <begin position="314"/>
        <end position="323"/>
    </location>
</feature>
<dbReference type="Proteomes" id="UP001314263">
    <property type="component" value="Unassembled WGS sequence"/>
</dbReference>
<feature type="region of interest" description="Disordered" evidence="1">
    <location>
        <begin position="339"/>
        <end position="367"/>
    </location>
</feature>
<feature type="compositionally biased region" description="Pro residues" evidence="1">
    <location>
        <begin position="138"/>
        <end position="150"/>
    </location>
</feature>
<feature type="region of interest" description="Disordered" evidence="1">
    <location>
        <begin position="50"/>
        <end position="170"/>
    </location>
</feature>
<feature type="compositionally biased region" description="Low complexity" evidence="1">
    <location>
        <begin position="422"/>
        <end position="445"/>
    </location>
</feature>
<accession>A0AAV1ID35</accession>
<feature type="compositionally biased region" description="Low complexity" evidence="1">
    <location>
        <begin position="709"/>
        <end position="730"/>
    </location>
</feature>
<feature type="compositionally biased region" description="Basic and acidic residues" evidence="1">
    <location>
        <begin position="492"/>
        <end position="510"/>
    </location>
</feature>
<sequence>MQGATATVSLRQPRTEAHLSQLAVLENFAEHGLYVKFSNQEAEELEREALALALEESTQEVGTDRGQSGLSPEPYSQDEAERVAAQLMNDAPPNVPSNGKRRGSFKGLFGFKDKNKKDKHAQLVASQPLPGMNARPAVAPPPPAPMPPSPQKKSKQAPPKKGIFQSARGREGYDSALVDARGLRAELERGVGQFRARTDALVKQMNRLQSRLQKAGPSVQAVDELKQSQIQVETAEVQLDVIEEGIDELCNLEKYLARTHPPYESAELLAHEVVRQLLACLSHVGVSSKILQASPLQGSRATKPDQRAERLVNHFRRESRSETPKPLPSLPDIPEEAQELEDAQDGTAEDSVDAAAEPQTPPRQSASKAFVAEFEDGSRQSVGAVEAKPLPAQAATVPVPQAAAQEAPVPSRPHVSIVEAKPLPARRTMPPAPAAPAAEDGQASSAALREHALLDISSPATSMPDGSSKPSTIGSAPASHDASLGSDASDTAAEHDERPGLLHEAVDSRAADSAAVPPGPSAAAKEATVPSAESKSESPSKDLWADPVQSQQAALDAPEAQGVEALPEISQQEAAKQVAIPAAHGNGNPDAQHGEVKQALSKDSPSEDASQKRKKRMAFGSLFKRKSPQANGSQKAPMPAEGVIVMPSATDRVAAQPVTGGTPSAADNAQNALSASEPRSAQQPAAASQPQAEPEDDAVGRAAAVQLRQATQQPTQAEAAAKPAAADTALPERGSIDAAVAKQSGISAKLAGASVPHLHLPPAAQRAESPAEDRSGDAGALTPRADGSTGEAASAEATRQPSQGGAAARASAVRSRVRSAGARQRKGALGYGESSSSAAPQQLHHNDEVDGLFKELDNVLPNNFMSQMFGYSSVQPVPGRPPSSKLTQAQKELAEQDAQKHAGLVQSLSKEIGELEAPNMASLVEYVRNTSARLGVIMTDEAAVLAQFPTWPQGKWSALRDAADAFSELSEFARREKQWLLQRGTCEEEVQRIEAFLDTVMGRTQGAAQRVAANEALWKGQGIPWDAAIFTSVRANSLHLATLYMSRVLFEVASLERSEDTVQEACLRHLAASVRAAHKIHGFAGGFDAELSALFDKVKRLAKYYVRILGPSPRHP</sequence>
<feature type="region of interest" description="Disordered" evidence="1">
    <location>
        <begin position="458"/>
        <end position="730"/>
    </location>
</feature>
<reference evidence="2 3" key="1">
    <citation type="submission" date="2023-10" db="EMBL/GenBank/DDBJ databases">
        <authorList>
            <person name="Maclean D."/>
            <person name="Macfadyen A."/>
        </authorList>
    </citation>
    <scope>NUCLEOTIDE SEQUENCE [LARGE SCALE GENOMIC DNA]</scope>
</reference>
<feature type="compositionally biased region" description="Acidic residues" evidence="1">
    <location>
        <begin position="339"/>
        <end position="352"/>
    </location>
</feature>
<proteinExistence type="predicted"/>
<feature type="compositionally biased region" description="Low complexity" evidence="1">
    <location>
        <begin position="396"/>
        <end position="409"/>
    </location>
</feature>
<feature type="region of interest" description="Disordered" evidence="1">
    <location>
        <begin position="873"/>
        <end position="900"/>
    </location>
</feature>
<feature type="region of interest" description="Disordered" evidence="1">
    <location>
        <begin position="421"/>
        <end position="445"/>
    </location>
</feature>
<dbReference type="EMBL" id="CAUYUE010000012">
    <property type="protein sequence ID" value="CAK0785264.1"/>
    <property type="molecule type" value="Genomic_DNA"/>
</dbReference>
<feature type="region of interest" description="Disordered" evidence="1">
    <location>
        <begin position="396"/>
        <end position="415"/>
    </location>
</feature>
<name>A0AAV1ID35_9CHLO</name>
<comment type="caution">
    <text evidence="2">The sequence shown here is derived from an EMBL/GenBank/DDBJ whole genome shotgun (WGS) entry which is preliminary data.</text>
</comment>
<feature type="compositionally biased region" description="Polar residues" evidence="1">
    <location>
        <begin position="59"/>
        <end position="70"/>
    </location>
</feature>
<evidence type="ECO:0000256" key="1">
    <source>
        <dbReference type="SAM" id="MobiDB-lite"/>
    </source>
</evidence>
<feature type="compositionally biased region" description="Polar residues" evidence="1">
    <location>
        <begin position="659"/>
        <end position="673"/>
    </location>
</feature>
<feature type="region of interest" description="Disordered" evidence="1">
    <location>
        <begin position="314"/>
        <end position="333"/>
    </location>
</feature>
<evidence type="ECO:0000313" key="2">
    <source>
        <dbReference type="EMBL" id="CAK0785264.1"/>
    </source>
</evidence>
<evidence type="ECO:0000313" key="3">
    <source>
        <dbReference type="Proteomes" id="UP001314263"/>
    </source>
</evidence>
<gene>
    <name evidence="2" type="ORF">CVIRNUC_008470</name>
</gene>